<feature type="compositionally biased region" description="Basic and acidic residues" evidence="1">
    <location>
        <begin position="445"/>
        <end position="460"/>
    </location>
</feature>
<organism evidence="2">
    <name type="scientific">Chromera velia CCMP2878</name>
    <dbReference type="NCBI Taxonomy" id="1169474"/>
    <lineage>
        <taxon>Eukaryota</taxon>
        <taxon>Sar</taxon>
        <taxon>Alveolata</taxon>
        <taxon>Colpodellida</taxon>
        <taxon>Chromeraceae</taxon>
        <taxon>Chromera</taxon>
    </lineage>
</organism>
<feature type="compositionally biased region" description="Basic and acidic residues" evidence="1">
    <location>
        <begin position="148"/>
        <end position="171"/>
    </location>
</feature>
<feature type="region of interest" description="Disordered" evidence="1">
    <location>
        <begin position="533"/>
        <end position="560"/>
    </location>
</feature>
<name>A0A0G4I4V3_9ALVE</name>
<feature type="region of interest" description="Disordered" evidence="1">
    <location>
        <begin position="64"/>
        <end position="104"/>
    </location>
</feature>
<reference evidence="2" key="1">
    <citation type="submission" date="2014-11" db="EMBL/GenBank/DDBJ databases">
        <authorList>
            <person name="Otto D Thomas"/>
            <person name="Naeem Raeece"/>
        </authorList>
    </citation>
    <scope>NUCLEOTIDE SEQUENCE</scope>
</reference>
<proteinExistence type="predicted"/>
<dbReference type="AlphaFoldDB" id="A0A0G4I4V3"/>
<protein>
    <submittedName>
        <fullName evidence="2">Uncharacterized protein</fullName>
    </submittedName>
</protein>
<sequence>MTIVDLEGEPEDIRSAVNKILPSGALELVLPPFACTPELRERLGSISNAAEVSLDLCEEEVQIQSSRLQRDGTPFPPLSTGGQEEEAEGQGDPAEGDGVCAEDSKSRVLRVSGGHQECLNALSLLISRAKSAFEKPSSSSPSSLGPPGDRKERESEEEKGKKETGVGKKEEEEGAPTLTLPRDEKEGIGDLSPSLAPMWGGLENFISSGLPSPTLLGTSCVLPTTVEEEGRGAMGGSEKDKARQRQWGPDEKENRAKDKRETEEENHKEEHGESKAKSPHHLSSCDEVKEKDIGLPSAHILSPSVGLSASTAAARPPLSSFSAVSSPHVDFAPAPPVVEDGEGDGNAAFVLSGIGVGGGGTSWEWTGSGTGTGGVGSPPLPLSPHTLLEQSELNGGGRPFAQLSAESADTALHSQGPYGALLRGASPETLPPDGSGWGRSYDTAPDTHLRTARLDRDRESLPVQQSSGGTSVRVPPPPPPPPPPPCSDVILVLRSRSFSSPLRGASPRLLPSLFLGPPSSAEVVKQHQLEWATVRGIPPPPETQQTPMGSRARGGESQTSSCVWGALNRNWETPLPFLSPTQTILSSSSSSPAISTV</sequence>
<feature type="compositionally biased region" description="Pro residues" evidence="1">
    <location>
        <begin position="474"/>
        <end position="486"/>
    </location>
</feature>
<feature type="compositionally biased region" description="Basic and acidic residues" evidence="1">
    <location>
        <begin position="237"/>
        <end position="276"/>
    </location>
</feature>
<dbReference type="EMBL" id="CDMZ01005122">
    <property type="protein sequence ID" value="CEM52017.1"/>
    <property type="molecule type" value="Genomic_DNA"/>
</dbReference>
<evidence type="ECO:0000313" key="2">
    <source>
        <dbReference type="EMBL" id="CEM52017.1"/>
    </source>
</evidence>
<accession>A0A0G4I4V3</accession>
<gene>
    <name evidence="2" type="ORF">Cvel_1813</name>
</gene>
<feature type="region of interest" description="Disordered" evidence="1">
    <location>
        <begin position="132"/>
        <end position="290"/>
    </location>
</feature>
<feature type="compositionally biased region" description="Low complexity" evidence="1">
    <location>
        <begin position="136"/>
        <end position="147"/>
    </location>
</feature>
<evidence type="ECO:0000256" key="1">
    <source>
        <dbReference type="SAM" id="MobiDB-lite"/>
    </source>
</evidence>
<feature type="compositionally biased region" description="Polar residues" evidence="1">
    <location>
        <begin position="205"/>
        <end position="217"/>
    </location>
</feature>
<feature type="region of interest" description="Disordered" evidence="1">
    <location>
        <begin position="361"/>
        <end position="487"/>
    </location>
</feature>
<dbReference type="VEuPathDB" id="CryptoDB:Cvel_1813"/>